<comment type="subcellular location">
    <subcellularLocation>
        <location evidence="1">Membrane</location>
        <topology evidence="1">Multi-pass membrane protein</topology>
    </subcellularLocation>
</comment>
<feature type="transmembrane region" description="Helical" evidence="5">
    <location>
        <begin position="347"/>
        <end position="367"/>
    </location>
</feature>
<feature type="transmembrane region" description="Helical" evidence="5">
    <location>
        <begin position="376"/>
        <end position="398"/>
    </location>
</feature>
<gene>
    <name evidence="6" type="ORF">QVZ43_01170</name>
</gene>
<evidence type="ECO:0000313" key="6">
    <source>
        <dbReference type="EMBL" id="MDO3720308.1"/>
    </source>
</evidence>
<feature type="transmembrane region" description="Helical" evidence="5">
    <location>
        <begin position="39"/>
        <end position="57"/>
    </location>
</feature>
<proteinExistence type="predicted"/>
<feature type="transmembrane region" description="Helical" evidence="5">
    <location>
        <begin position="233"/>
        <end position="251"/>
    </location>
</feature>
<dbReference type="PANTHER" id="PTHR43424">
    <property type="entry name" value="LOCUS PUTATIVE PROTEIN 1-RELATED"/>
    <property type="match status" value="1"/>
</dbReference>
<evidence type="ECO:0000256" key="3">
    <source>
        <dbReference type="ARBA" id="ARBA00022989"/>
    </source>
</evidence>
<evidence type="ECO:0000256" key="4">
    <source>
        <dbReference type="ARBA" id="ARBA00023136"/>
    </source>
</evidence>
<name>A0ABT8VWJ9_9GAMM</name>
<dbReference type="EMBL" id="JAUMIS010000001">
    <property type="protein sequence ID" value="MDO3720308.1"/>
    <property type="molecule type" value="Genomic_DNA"/>
</dbReference>
<dbReference type="CDD" id="cd13128">
    <property type="entry name" value="MATE_Wzx_like"/>
    <property type="match status" value="1"/>
</dbReference>
<evidence type="ECO:0000256" key="2">
    <source>
        <dbReference type="ARBA" id="ARBA00022692"/>
    </source>
</evidence>
<sequence>MSTLIAFKLEEHQSLKVRDLYQKIKHYLHNTLWIMGDKVATLVVGFLVTVLVARYLGPEDFGLYSYVISVAAILSAAGHVGLSGLVVREIVKKPNNRGETLGTTLGLKFMGVGAGYVVLLVYAALYEGISSPEFVMLAIAGAALLFSPFQVFDFWFQAFVQAKYVTYARLMALAASAGLKIAFVFIGSGVIYFAGANLAQAVIVVLASLFFYKATSILPLSEWSFSWGRARELLSQGWLIYLGSIFAVVYLKVDQVMLKWFEGSGSVGIYAVAAQISEAWYFVPVAIVTSFFPKLIKLRDQSSPEFDKRFQQLLDLLFGLALAVALAMTLAAEYVILLFFGEHYIESASVLLIHVWAALFIFMRAALSKWILIENILVFSLLTQGGGALVNILLNYFLIPEFGVVGAAYATLLSYAFASFVSLALYSKTRPIFFMMTKSFFFVFRYLKLREN</sequence>
<feature type="transmembrane region" description="Helical" evidence="5">
    <location>
        <begin position="192"/>
        <end position="212"/>
    </location>
</feature>
<feature type="transmembrane region" description="Helical" evidence="5">
    <location>
        <begin position="271"/>
        <end position="292"/>
    </location>
</feature>
<reference evidence="6" key="1">
    <citation type="submission" date="2023-07" db="EMBL/GenBank/DDBJ databases">
        <title>Marinobacter sp. chi1 genome sequencing and assembly.</title>
        <authorList>
            <person name="Park S."/>
        </authorList>
    </citation>
    <scope>NUCLEOTIDE SEQUENCE</scope>
    <source>
        <strain evidence="6">Chi1</strain>
    </source>
</reference>
<comment type="caution">
    <text evidence="6">The sequence shown here is derived from an EMBL/GenBank/DDBJ whole genome shotgun (WGS) entry which is preliminary data.</text>
</comment>
<dbReference type="Pfam" id="PF01943">
    <property type="entry name" value="Polysacc_synt"/>
    <property type="match status" value="1"/>
</dbReference>
<feature type="transmembrane region" description="Helical" evidence="5">
    <location>
        <begin position="313"/>
        <end position="341"/>
    </location>
</feature>
<accession>A0ABT8VWJ9</accession>
<evidence type="ECO:0000256" key="5">
    <source>
        <dbReference type="SAM" id="Phobius"/>
    </source>
</evidence>
<keyword evidence="7" id="KW-1185">Reference proteome</keyword>
<keyword evidence="4 5" id="KW-0472">Membrane</keyword>
<dbReference type="Proteomes" id="UP001168640">
    <property type="component" value="Unassembled WGS sequence"/>
</dbReference>
<organism evidence="6 7">
    <name type="scientific">Marinobacter suaedae</name>
    <dbReference type="NCBI Taxonomy" id="3057675"/>
    <lineage>
        <taxon>Bacteria</taxon>
        <taxon>Pseudomonadati</taxon>
        <taxon>Pseudomonadota</taxon>
        <taxon>Gammaproteobacteria</taxon>
        <taxon>Pseudomonadales</taxon>
        <taxon>Marinobacteraceae</taxon>
        <taxon>Marinobacter</taxon>
    </lineage>
</organism>
<feature type="transmembrane region" description="Helical" evidence="5">
    <location>
        <begin position="167"/>
        <end position="186"/>
    </location>
</feature>
<keyword evidence="2 5" id="KW-0812">Transmembrane</keyword>
<dbReference type="PANTHER" id="PTHR43424:SF1">
    <property type="entry name" value="LOCUS PUTATIVE PROTEIN 1-RELATED"/>
    <property type="match status" value="1"/>
</dbReference>
<feature type="transmembrane region" description="Helical" evidence="5">
    <location>
        <begin position="63"/>
        <end position="87"/>
    </location>
</feature>
<feature type="transmembrane region" description="Helical" evidence="5">
    <location>
        <begin position="135"/>
        <end position="155"/>
    </location>
</feature>
<feature type="transmembrane region" description="Helical" evidence="5">
    <location>
        <begin position="404"/>
        <end position="426"/>
    </location>
</feature>
<dbReference type="InterPro" id="IPR052556">
    <property type="entry name" value="PolySynth_Transporter"/>
</dbReference>
<dbReference type="RefSeq" id="WP_302908547.1">
    <property type="nucleotide sequence ID" value="NZ_JAUMIS010000001.1"/>
</dbReference>
<dbReference type="InterPro" id="IPR002797">
    <property type="entry name" value="Polysacc_synth"/>
</dbReference>
<feature type="transmembrane region" description="Helical" evidence="5">
    <location>
        <begin position="107"/>
        <end position="129"/>
    </location>
</feature>
<evidence type="ECO:0000256" key="1">
    <source>
        <dbReference type="ARBA" id="ARBA00004141"/>
    </source>
</evidence>
<protein>
    <submittedName>
        <fullName evidence="6">Flippase</fullName>
    </submittedName>
</protein>
<keyword evidence="3 5" id="KW-1133">Transmembrane helix</keyword>
<evidence type="ECO:0000313" key="7">
    <source>
        <dbReference type="Proteomes" id="UP001168640"/>
    </source>
</evidence>